<gene>
    <name evidence="1" type="ORF">GLW05_18470</name>
</gene>
<sequence>MEQSFWRVVLSYGHVGYRNEISVARHLEFSKYATASDVLHEVNNMPGTKNKCVCSLYTISPLEYRDGKQSELENFYLQDLFVNKEAEEIC</sequence>
<evidence type="ECO:0000313" key="1">
    <source>
        <dbReference type="EMBL" id="MYL35565.1"/>
    </source>
</evidence>
<reference evidence="1 2" key="1">
    <citation type="submission" date="2019-11" db="EMBL/GenBank/DDBJ databases">
        <title>Genome sequences of 17 halophilic strains isolated from different environments.</title>
        <authorList>
            <person name="Furrow R.E."/>
        </authorList>
    </citation>
    <scope>NUCLEOTIDE SEQUENCE [LARGE SCALE GENOMIC DNA]</scope>
    <source>
        <strain evidence="1 2">22514_16_FS</strain>
    </source>
</reference>
<dbReference type="EMBL" id="WMEQ01000018">
    <property type="protein sequence ID" value="MYL35565.1"/>
    <property type="molecule type" value="Genomic_DNA"/>
</dbReference>
<dbReference type="RefSeq" id="WP_160910121.1">
    <property type="nucleotide sequence ID" value="NZ_WMEQ01000018.1"/>
</dbReference>
<protein>
    <submittedName>
        <fullName evidence="1">Uncharacterized protein</fullName>
    </submittedName>
</protein>
<accession>A0A6I5A5C7</accession>
<dbReference type="Proteomes" id="UP000468638">
    <property type="component" value="Unassembled WGS sequence"/>
</dbReference>
<name>A0A6I5A5C7_9BACI</name>
<dbReference type="OrthoDB" id="2453187at2"/>
<evidence type="ECO:0000313" key="2">
    <source>
        <dbReference type="Proteomes" id="UP000468638"/>
    </source>
</evidence>
<proteinExistence type="predicted"/>
<comment type="caution">
    <text evidence="1">The sequence shown here is derived from an EMBL/GenBank/DDBJ whole genome shotgun (WGS) entry which is preliminary data.</text>
</comment>
<organism evidence="1 2">
    <name type="scientific">Pontibacillus yanchengensis</name>
    <dbReference type="NCBI Taxonomy" id="462910"/>
    <lineage>
        <taxon>Bacteria</taxon>
        <taxon>Bacillati</taxon>
        <taxon>Bacillota</taxon>
        <taxon>Bacilli</taxon>
        <taxon>Bacillales</taxon>
        <taxon>Bacillaceae</taxon>
        <taxon>Pontibacillus</taxon>
    </lineage>
</organism>
<dbReference type="AlphaFoldDB" id="A0A6I5A5C7"/>